<keyword evidence="1" id="KW-0472">Membrane</keyword>
<keyword evidence="1" id="KW-1133">Transmembrane helix</keyword>
<feature type="transmembrane region" description="Helical" evidence="1">
    <location>
        <begin position="147"/>
        <end position="170"/>
    </location>
</feature>
<gene>
    <name evidence="3" type="ORF">DP114_25440</name>
</gene>
<name>A0A856MQK6_9CYAN</name>
<dbReference type="PANTHER" id="PTHR34219:SF3">
    <property type="entry name" value="BLL7967 PROTEIN"/>
    <property type="match status" value="1"/>
</dbReference>
<evidence type="ECO:0000313" key="3">
    <source>
        <dbReference type="EMBL" id="QDL12420.1"/>
    </source>
</evidence>
<protein>
    <submittedName>
        <fullName evidence="3">PepSY domain-containing protein</fullName>
    </submittedName>
</protein>
<organism evidence="3 4">
    <name type="scientific">Brasilonema sennae CENA114</name>
    <dbReference type="NCBI Taxonomy" id="415709"/>
    <lineage>
        <taxon>Bacteria</taxon>
        <taxon>Bacillati</taxon>
        <taxon>Cyanobacteriota</taxon>
        <taxon>Cyanophyceae</taxon>
        <taxon>Nostocales</taxon>
        <taxon>Scytonemataceae</taxon>
        <taxon>Brasilonema</taxon>
        <taxon>Bromeliae group (in: Brasilonema)</taxon>
    </lineage>
</organism>
<proteinExistence type="predicted"/>
<sequence>MNRKKLRDIVFSLHQYIGFFVGLLLILIGLTGSLLVFEQDFDHFMIAQQYGHITPQQVQVVSPEDVVNTIQAKYAARSDLHLFRIYLPDTPSSPYLGQLSTTDDHRTEVFLNPYTGKIIGERISDHTLIGMMLSLHYSLMAGETGTIIVGIAAFLMCMLSITGLILWPGWRKLIAGFKIKLNAHPQRANFDIHKVVGMITVVFIFLTAFTGFCWNFSFTSPIIYAVTFTPEPSEPVSKPIPGKSTLGLTEQLKIANAALPSAVTKSIYLPGKPEDALQIRMKLPQESSDYGDSNVYLDQYTGEVLRVDNAFKLPLGSRVLNSFIPLHYGTFGGLPTRILYVFVGLAPLVLFITGFMMSWYRHWAKPKRGDSAKELSHKQ</sequence>
<evidence type="ECO:0000259" key="2">
    <source>
        <dbReference type="Pfam" id="PF03413"/>
    </source>
</evidence>
<feature type="domain" description="PepSY" evidence="2">
    <location>
        <begin position="247"/>
        <end position="307"/>
    </location>
</feature>
<reference evidence="3 4" key="1">
    <citation type="submission" date="2018-06" db="EMBL/GenBank/DDBJ databases">
        <title>Comparative genomics of Brasilonema spp. strains.</title>
        <authorList>
            <person name="Alvarenga D.O."/>
            <person name="Fiore M.F."/>
            <person name="Varani A.M."/>
        </authorList>
    </citation>
    <scope>NUCLEOTIDE SEQUENCE [LARGE SCALE GENOMIC DNA]</scope>
    <source>
        <strain evidence="3 4">CENA114</strain>
    </source>
</reference>
<dbReference type="Pfam" id="PF03929">
    <property type="entry name" value="PepSY_TM"/>
    <property type="match status" value="1"/>
</dbReference>
<dbReference type="PANTHER" id="PTHR34219">
    <property type="entry name" value="IRON-REGULATED INNER MEMBRANE PROTEIN-RELATED"/>
    <property type="match status" value="1"/>
</dbReference>
<feature type="transmembrane region" description="Helical" evidence="1">
    <location>
        <begin position="195"/>
        <end position="217"/>
    </location>
</feature>
<dbReference type="InterPro" id="IPR025711">
    <property type="entry name" value="PepSY"/>
</dbReference>
<feature type="transmembrane region" description="Helical" evidence="1">
    <location>
        <begin position="338"/>
        <end position="360"/>
    </location>
</feature>
<dbReference type="KEGG" id="bsen:DP114_25440"/>
<dbReference type="AlphaFoldDB" id="A0A856MQK6"/>
<accession>A0A856MQK6</accession>
<feature type="transmembrane region" description="Helical" evidence="1">
    <location>
        <begin position="16"/>
        <end position="37"/>
    </location>
</feature>
<dbReference type="InterPro" id="IPR005625">
    <property type="entry name" value="PepSY-ass_TM"/>
</dbReference>
<keyword evidence="4" id="KW-1185">Reference proteome</keyword>
<keyword evidence="1" id="KW-0812">Transmembrane</keyword>
<dbReference type="Proteomes" id="UP000503129">
    <property type="component" value="Chromosome"/>
</dbReference>
<evidence type="ECO:0000256" key="1">
    <source>
        <dbReference type="SAM" id="Phobius"/>
    </source>
</evidence>
<dbReference type="EMBL" id="CP030118">
    <property type="protein sequence ID" value="QDL12420.1"/>
    <property type="molecule type" value="Genomic_DNA"/>
</dbReference>
<evidence type="ECO:0000313" key="4">
    <source>
        <dbReference type="Proteomes" id="UP000503129"/>
    </source>
</evidence>
<dbReference type="Pfam" id="PF03413">
    <property type="entry name" value="PepSY"/>
    <property type="match status" value="1"/>
</dbReference>